<evidence type="ECO:0000256" key="1">
    <source>
        <dbReference type="ARBA" id="ARBA00004937"/>
    </source>
</evidence>
<dbReference type="GO" id="GO:0050661">
    <property type="term" value="F:NADP binding"/>
    <property type="evidence" value="ECO:0007669"/>
    <property type="project" value="UniProtKB-UniRule"/>
</dbReference>
<dbReference type="PANTHER" id="PTHR23429">
    <property type="entry name" value="GLUCOSE-6-PHOSPHATE 1-DEHYDROGENASE G6PD"/>
    <property type="match status" value="1"/>
</dbReference>
<feature type="binding site" evidence="7">
    <location>
        <position position="151"/>
    </location>
    <ligand>
        <name>NADP(+)</name>
        <dbReference type="ChEBI" id="CHEBI:58349"/>
    </ligand>
</feature>
<name>A0A6N7QLL7_9GAMM</name>
<dbReference type="Gene3D" id="3.40.50.720">
    <property type="entry name" value="NAD(P)-binding Rossmann-like Domain"/>
    <property type="match status" value="1"/>
</dbReference>
<dbReference type="GO" id="GO:0004345">
    <property type="term" value="F:glucose-6-phosphate dehydrogenase activity"/>
    <property type="evidence" value="ECO:0007669"/>
    <property type="project" value="UniProtKB-UniRule"/>
</dbReference>
<evidence type="ECO:0000256" key="6">
    <source>
        <dbReference type="ARBA" id="ARBA00023277"/>
    </source>
</evidence>
<accession>A0A6N7QLL7</accession>
<feature type="binding site" evidence="7">
    <location>
        <position position="47"/>
    </location>
    <ligand>
        <name>NADP(+)</name>
        <dbReference type="ChEBI" id="CHEBI:58349"/>
    </ligand>
</feature>
<dbReference type="GO" id="GO:0006006">
    <property type="term" value="P:glucose metabolic process"/>
    <property type="evidence" value="ECO:0007669"/>
    <property type="project" value="UniProtKB-KW"/>
</dbReference>
<dbReference type="RefSeq" id="WP_369691886.1">
    <property type="nucleotide sequence ID" value="NZ_WJPP01000001.1"/>
</dbReference>
<dbReference type="PIRSF" id="PIRSF000110">
    <property type="entry name" value="G6PD"/>
    <property type="match status" value="1"/>
</dbReference>
<comment type="pathway">
    <text evidence="1 7">Carbohydrate degradation; pentose phosphate pathway; D-ribulose 5-phosphate from D-glucose 6-phosphate (oxidative stage): step 1/3.</text>
</comment>
<dbReference type="InterPro" id="IPR001282">
    <property type="entry name" value="G6P_DH"/>
</dbReference>
<feature type="binding site" evidence="7">
    <location>
        <position position="181"/>
    </location>
    <ligand>
        <name>substrate</name>
    </ligand>
</feature>
<keyword evidence="11" id="KW-1185">Reference proteome</keyword>
<comment type="similarity">
    <text evidence="2 7">Belongs to the glucose-6-phosphate dehydrogenase family.</text>
</comment>
<evidence type="ECO:0000313" key="10">
    <source>
        <dbReference type="EMBL" id="MRH77385.1"/>
    </source>
</evidence>
<evidence type="ECO:0000256" key="4">
    <source>
        <dbReference type="ARBA" id="ARBA00022857"/>
    </source>
</evidence>
<dbReference type="InterPro" id="IPR019796">
    <property type="entry name" value="G6P_DH_AS"/>
</dbReference>
<dbReference type="InterPro" id="IPR036291">
    <property type="entry name" value="NAD(P)-bd_dom_sf"/>
</dbReference>
<dbReference type="SUPFAM" id="SSF55347">
    <property type="entry name" value="Glyceraldehyde-3-phosphate dehydrogenase-like, C-terminal domain"/>
    <property type="match status" value="1"/>
</dbReference>
<evidence type="ECO:0000256" key="3">
    <source>
        <dbReference type="ARBA" id="ARBA00022526"/>
    </source>
</evidence>
<keyword evidence="3 7" id="KW-0313">Glucose metabolism</keyword>
<dbReference type="EMBL" id="WJPP01000001">
    <property type="protein sequence ID" value="MRH77385.1"/>
    <property type="molecule type" value="Genomic_DNA"/>
</dbReference>
<gene>
    <name evidence="7 10" type="primary">zwf</name>
    <name evidence="10" type="ORF">GH984_01490</name>
</gene>
<feature type="active site" description="Proton acceptor" evidence="7">
    <location>
        <position position="243"/>
    </location>
</feature>
<evidence type="ECO:0000259" key="8">
    <source>
        <dbReference type="Pfam" id="PF00479"/>
    </source>
</evidence>
<dbReference type="InterPro" id="IPR022674">
    <property type="entry name" value="G6P_DH_NAD-bd"/>
</dbReference>
<dbReference type="GO" id="GO:0009051">
    <property type="term" value="P:pentose-phosphate shunt, oxidative branch"/>
    <property type="evidence" value="ECO:0007669"/>
    <property type="project" value="TreeGrafter"/>
</dbReference>
<dbReference type="Pfam" id="PF00479">
    <property type="entry name" value="G6PD_N"/>
    <property type="match status" value="1"/>
</dbReference>
<evidence type="ECO:0000313" key="11">
    <source>
        <dbReference type="Proteomes" id="UP000433788"/>
    </source>
</evidence>
<comment type="caution">
    <text evidence="7">Lacks conserved residue(s) required for the propagation of feature annotation.</text>
</comment>
<dbReference type="EC" id="1.1.1.49" evidence="7"/>
<reference evidence="10 11" key="1">
    <citation type="submission" date="2019-11" db="EMBL/GenBank/DDBJ databases">
        <authorList>
            <person name="Zhang X.Y."/>
        </authorList>
    </citation>
    <scope>NUCLEOTIDE SEQUENCE [LARGE SCALE GENOMIC DNA]</scope>
    <source>
        <strain evidence="10 11">C176</strain>
    </source>
</reference>
<feature type="domain" description="Glucose-6-phosphate dehydrogenase NAD-binding" evidence="8">
    <location>
        <begin position="10"/>
        <end position="190"/>
    </location>
</feature>
<dbReference type="SUPFAM" id="SSF51735">
    <property type="entry name" value="NAD(P)-binding Rossmann-fold domains"/>
    <property type="match status" value="1"/>
</dbReference>
<dbReference type="PRINTS" id="PR00079">
    <property type="entry name" value="G6PDHDRGNASE"/>
</dbReference>
<evidence type="ECO:0000259" key="9">
    <source>
        <dbReference type="Pfam" id="PF02781"/>
    </source>
</evidence>
<dbReference type="AlphaFoldDB" id="A0A6N7QLL7"/>
<comment type="caution">
    <text evidence="10">The sequence shown here is derived from an EMBL/GenBank/DDBJ whole genome shotgun (WGS) entry which is preliminary data.</text>
</comment>
<dbReference type="PROSITE" id="PS00069">
    <property type="entry name" value="G6P_DEHYDROGENASE"/>
    <property type="match status" value="1"/>
</dbReference>
<dbReference type="Gene3D" id="3.30.360.10">
    <property type="entry name" value="Dihydrodipicolinate Reductase, domain 2"/>
    <property type="match status" value="1"/>
</dbReference>
<keyword evidence="4 7" id="KW-0521">NADP</keyword>
<dbReference type="Proteomes" id="UP000433788">
    <property type="component" value="Unassembled WGS sequence"/>
</dbReference>
<evidence type="ECO:0000256" key="2">
    <source>
        <dbReference type="ARBA" id="ARBA00009975"/>
    </source>
</evidence>
<comment type="catalytic activity">
    <reaction evidence="7">
        <text>D-glucose 6-phosphate + NADP(+) = 6-phospho-D-glucono-1,5-lactone + NADPH + H(+)</text>
        <dbReference type="Rhea" id="RHEA:15841"/>
        <dbReference type="ChEBI" id="CHEBI:15378"/>
        <dbReference type="ChEBI" id="CHEBI:57783"/>
        <dbReference type="ChEBI" id="CHEBI:57955"/>
        <dbReference type="ChEBI" id="CHEBI:58349"/>
        <dbReference type="ChEBI" id="CHEBI:61548"/>
        <dbReference type="EC" id="1.1.1.49"/>
    </reaction>
</comment>
<protein>
    <recommendedName>
        <fullName evidence="7">Glucose-6-phosphate 1-dehydrogenase</fullName>
        <shortName evidence="7">G6PD</shortName>
        <ecNumber evidence="7">1.1.1.49</ecNumber>
    </recommendedName>
</protein>
<feature type="binding site" evidence="7">
    <location>
        <position position="185"/>
    </location>
    <ligand>
        <name>substrate</name>
    </ligand>
</feature>
<dbReference type="NCBIfam" id="NF009492">
    <property type="entry name" value="PRK12853.1-3"/>
    <property type="match status" value="1"/>
</dbReference>
<keyword evidence="5 7" id="KW-0560">Oxidoreductase</keyword>
<keyword evidence="6 7" id="KW-0119">Carbohydrate metabolism</keyword>
<evidence type="ECO:0000256" key="7">
    <source>
        <dbReference type="HAMAP-Rule" id="MF_00966"/>
    </source>
</evidence>
<dbReference type="NCBIfam" id="TIGR00871">
    <property type="entry name" value="zwf"/>
    <property type="match status" value="1"/>
</dbReference>
<feature type="binding site" evidence="7">
    <location>
        <position position="219"/>
    </location>
    <ligand>
        <name>substrate</name>
    </ligand>
</feature>
<dbReference type="Pfam" id="PF02781">
    <property type="entry name" value="G6PD_C"/>
    <property type="match status" value="1"/>
</dbReference>
<organism evidence="10 11">
    <name type="scientific">Spiribacter salilacus</name>
    <dbReference type="NCBI Taxonomy" id="2664894"/>
    <lineage>
        <taxon>Bacteria</taxon>
        <taxon>Pseudomonadati</taxon>
        <taxon>Pseudomonadota</taxon>
        <taxon>Gammaproteobacteria</taxon>
        <taxon>Chromatiales</taxon>
        <taxon>Ectothiorhodospiraceae</taxon>
        <taxon>Spiribacter</taxon>
    </lineage>
</organism>
<feature type="domain" description="Glucose-6-phosphate dehydrogenase C-terminal" evidence="9">
    <location>
        <begin position="193"/>
        <end position="489"/>
    </location>
</feature>
<dbReference type="InterPro" id="IPR022675">
    <property type="entry name" value="G6P_DH_C"/>
</dbReference>
<feature type="binding site" evidence="7">
    <location>
        <position position="343"/>
    </location>
    <ligand>
        <name>substrate</name>
    </ligand>
</feature>
<evidence type="ECO:0000256" key="5">
    <source>
        <dbReference type="ARBA" id="ARBA00023002"/>
    </source>
</evidence>
<dbReference type="PANTHER" id="PTHR23429:SF0">
    <property type="entry name" value="GLUCOSE-6-PHOSPHATE 1-DEHYDROGENASE"/>
    <property type="match status" value="1"/>
</dbReference>
<sequence length="492" mass="55461">MSAPDPFDLILFGATGDLAMRKLLPALFLRDRAGQLPAEGRIIATGRTPQSRDEFLERIHTRFSEHRRIAKLEPEEWQRFSSRIDFVPVDAEDPDSFVALGKTLNNGSPTATAKRTRVFYLAVAPGHFVPLCEQLNQAGLVTPNARVVLEKPLGQNLASAQEISERIGAIFAEDAIYRIDHYLGKEAVQNLIALRFGNMLFEPLWRRDWIKDVQITVAEQIGVDGRAAFYDRTGALRDMVQNHLLQLLCIIAMEPPTSIEADAVRDEKLKVLRALRPLEGQQALRHTVRGQYRAGAIEGKPVVGYQDEEGVAPSSQTETFLALRAEVANWRWAGVPFYLRTGKRLQERSAEIVINFHDVPHSIFHVTYGAGHPNRLVIRLQPDEGVRLHLMAKTPGDRMRLRPVSLNLDFSETFRDAQEDAYERLLMDVLRGRLTLFMRRDELYAAWQWIDPIIAAWEEAGDAPKPYTAGTWGPAASSALLGRDDASWQEES</sequence>
<proteinExistence type="inferred from homology"/>
<feature type="binding site" evidence="7">
    <location>
        <position position="238"/>
    </location>
    <ligand>
        <name>substrate</name>
    </ligand>
</feature>
<dbReference type="HAMAP" id="MF_00966">
    <property type="entry name" value="G6PD"/>
    <property type="match status" value="1"/>
</dbReference>
<dbReference type="GO" id="GO:0005829">
    <property type="term" value="C:cytosol"/>
    <property type="evidence" value="ECO:0007669"/>
    <property type="project" value="TreeGrafter"/>
</dbReference>
<comment type="function">
    <text evidence="7">Catalyzes the oxidation of glucose 6-phosphate to 6-phosphogluconolactone.</text>
</comment>
<dbReference type="UniPathway" id="UPA00115">
    <property type="reaction ID" value="UER00408"/>
</dbReference>